<accession>A0A6J6IRZ0</accession>
<evidence type="ECO:0000256" key="1">
    <source>
        <dbReference type="SAM" id="Phobius"/>
    </source>
</evidence>
<feature type="transmembrane region" description="Helical" evidence="1">
    <location>
        <begin position="582"/>
        <end position="600"/>
    </location>
</feature>
<keyword evidence="1" id="KW-0812">Transmembrane</keyword>
<keyword evidence="1" id="KW-0472">Membrane</keyword>
<dbReference type="InterPro" id="IPR011009">
    <property type="entry name" value="Kinase-like_dom_sf"/>
</dbReference>
<dbReference type="AlphaFoldDB" id="A0A6J6IRZ0"/>
<dbReference type="Gene3D" id="1.10.510.10">
    <property type="entry name" value="Transferase(Phosphotransferase) domain 1"/>
    <property type="match status" value="1"/>
</dbReference>
<organism evidence="2">
    <name type="scientific">freshwater metagenome</name>
    <dbReference type="NCBI Taxonomy" id="449393"/>
    <lineage>
        <taxon>unclassified sequences</taxon>
        <taxon>metagenomes</taxon>
        <taxon>ecological metagenomes</taxon>
    </lineage>
</organism>
<reference evidence="2" key="1">
    <citation type="submission" date="2020-05" db="EMBL/GenBank/DDBJ databases">
        <authorList>
            <person name="Chiriac C."/>
            <person name="Salcher M."/>
            <person name="Ghai R."/>
            <person name="Kavagutti S V."/>
        </authorList>
    </citation>
    <scope>NUCLEOTIDE SEQUENCE</scope>
</reference>
<dbReference type="EMBL" id="CAEZVQ010000005">
    <property type="protein sequence ID" value="CAB4627256.1"/>
    <property type="molecule type" value="Genomic_DNA"/>
</dbReference>
<name>A0A6J6IRZ0_9ZZZZ</name>
<gene>
    <name evidence="2" type="ORF">UFOPK2086_00112</name>
</gene>
<keyword evidence="1" id="KW-1133">Transmembrane helix</keyword>
<sequence>MDDQNSSAPENTPAIASATPASAPVAIGFDMVNPTIPGPLREKLGTGGFGIVYKDPRNPTQRCVKQYKNVAVGEEADRLMRFAAVDQWARPSDAELMKSSFAWPLEVFGEVGRIQAFTMDTAPEDAHFELRMKNGNKYRRLLQLDYLIDATYFNSNAIDSSSAVVFTLQDRIELAINICDSIMALHRYGLVYQDVSSKNIVARRASPRSCFILDADSITTPEGAIAKPIGSPTWEVPTGLDPFAVDRARLALMVLRLIVQGHSVRPDVGCPDLERRGYHGLSLAIQQAFDTGAEIAADAIVRELRLLRDEQHANTAFTQAVQSRIARRVVREGISVRAVNDINLVAAARLHVDREAALEAAELREQRKLLQSIRNQNTFAIDVLASVGIMPVPRTPDELHELAFNSYFSDVAQHLVRTGLPSLMNDPIMGSIADRAVVEADSGTISSRTAPGRGTLRIEWPSTDFVSAAEICLFVGGVQQSAEIVKRAPSDLSMEREIRAQSGGSVTAQVRFGITTLQGDVMLQYSTSLQTDVVIPPIPVPAAAPSKQSGSVPMIDLVDPIEEARLAEIARLAHRRKTRNRILMAIAVIPLLFLGGYLYNRLSDNSEKVMLETGYLKNQIDAAKAASDLQRGTETGYLKNQIDAAKAAAPTTATTVSATTTVPETATTTIAPTKPTAP</sequence>
<dbReference type="SUPFAM" id="SSF56112">
    <property type="entry name" value="Protein kinase-like (PK-like)"/>
    <property type="match status" value="1"/>
</dbReference>
<proteinExistence type="predicted"/>
<protein>
    <submittedName>
        <fullName evidence="2">Unannotated protein</fullName>
    </submittedName>
</protein>
<evidence type="ECO:0000313" key="2">
    <source>
        <dbReference type="EMBL" id="CAB4627256.1"/>
    </source>
</evidence>